<evidence type="ECO:0000256" key="5">
    <source>
        <dbReference type="ARBA" id="ARBA00022884"/>
    </source>
</evidence>
<dbReference type="EMBL" id="JAKMXF010000066">
    <property type="protein sequence ID" value="KAI6659042.1"/>
    <property type="molecule type" value="Genomic_DNA"/>
</dbReference>
<keyword evidence="4" id="KW-0853">WD repeat</keyword>
<evidence type="ECO:0000256" key="6">
    <source>
        <dbReference type="ARBA" id="ARBA00022917"/>
    </source>
</evidence>
<keyword evidence="5 7" id="KW-0694">RNA-binding</keyword>
<dbReference type="InterPro" id="IPR034363">
    <property type="entry name" value="eIF3B_RRM"/>
</dbReference>
<dbReference type="GO" id="GO:0005852">
    <property type="term" value="C:eukaryotic translation initiation factor 3 complex"/>
    <property type="evidence" value="ECO:0007669"/>
    <property type="project" value="InterPro"/>
</dbReference>
<dbReference type="GO" id="GO:0003743">
    <property type="term" value="F:translation initiation factor activity"/>
    <property type="evidence" value="ECO:0007669"/>
    <property type="project" value="UniProtKB-KW"/>
</dbReference>
<proteinExistence type="predicted"/>
<dbReference type="InterPro" id="IPR001680">
    <property type="entry name" value="WD40_rpt"/>
</dbReference>
<dbReference type="AlphaFoldDB" id="A0AAV7KCR8"/>
<evidence type="ECO:0000313" key="10">
    <source>
        <dbReference type="Proteomes" id="UP001165289"/>
    </source>
</evidence>
<gene>
    <name evidence="9" type="ORF">LOD99_14718</name>
</gene>
<dbReference type="Gene3D" id="3.30.70.330">
    <property type="match status" value="1"/>
</dbReference>
<reference evidence="9 10" key="1">
    <citation type="journal article" date="2023" name="BMC Biol.">
        <title>The compact genome of the sponge Oopsacas minuta (Hexactinellida) is lacking key metazoan core genes.</title>
        <authorList>
            <person name="Santini S."/>
            <person name="Schenkelaars Q."/>
            <person name="Jourda C."/>
            <person name="Duchesne M."/>
            <person name="Belahbib H."/>
            <person name="Rocher C."/>
            <person name="Selva M."/>
            <person name="Riesgo A."/>
            <person name="Vervoort M."/>
            <person name="Leys S.P."/>
            <person name="Kodjabachian L."/>
            <person name="Le Bivic A."/>
            <person name="Borchiellini C."/>
            <person name="Claverie J.M."/>
            <person name="Renard E."/>
        </authorList>
    </citation>
    <scope>NUCLEOTIDE SEQUENCE [LARGE SCALE GENOMIC DNA]</scope>
    <source>
        <strain evidence="9">SPO-2</strain>
    </source>
</reference>
<dbReference type="PANTHER" id="PTHR14068:SF0">
    <property type="entry name" value="EUKARYOTIC TRANSLATION INITIATION FACTOR 3 SUBUNIT B"/>
    <property type="match status" value="1"/>
</dbReference>
<dbReference type="PANTHER" id="PTHR14068">
    <property type="entry name" value="EUKARYOTIC TRANSLATION INITIATION FACTOR 3 EIF3 -RELATED"/>
    <property type="match status" value="1"/>
</dbReference>
<sequence length="739" mass="84819">MSEFPKQGGISTGDGMYGILKTLGSDEEADSSTPELSDDEGYVECISDIDILNKLKEIHKPNEAETIMLHHRLESPEVSKEFDSIIIVENIPQIDPKGEKMEKLEIILRKIFSRFGKIVNIYFAKETNAMLKGFMLVEYQSSDSAEQAKKIADGYIMDKSHTFTINLMTEVVEALGMSDEFKEQTPLAYPGERQGPLWWWAMKEDAHDQYAILHQGSNTDLSNSDVHLSLWWNTGSVPRYIVERLKWSMLGFTWSKQGTFLVTVHPQGAAIWAFESFERFQKYPHFGVKLVDISPGENYVVTCSLPQSEDDQNVKIWNLLTAKVVKTFSVESVVIYPGGRDKPAKWPLIQWSYNDEYFGILSLANQSIKVFQSDCMKLLDDKVIHIPNIQDFSWRPTGSNVLAYWFPEQNQKPAQVALMSIPTRAIARQKNLVGVHDCELKWTENGRFLLCKVIHYISKSRKQNKTKTAFEVFSIGQDREIPVISIDAGESVTAYALDQNGNKIAVMSSEATKDVIGHQSTLKFFSVDPSRASNPFLKDMTGVYASHLSWSPLGQYLVAAAISQNTGDLIFIDATEFSVINRQNHTGFTDIQWDPTGRYLCSYINYMTRATECSYALWTFYGRCYYKFTIPFLYAFKWRGRPPKVLTEGEQLEIQKNIAYYQKIFEQKDKKAQRNEADKLFKKYRAMFNDFMDVKNCIKDRLHELETSLNKRLDSTMDEENFDIEIVESFDKEKVEIIK</sequence>
<dbReference type="Proteomes" id="UP001165289">
    <property type="component" value="Unassembled WGS sequence"/>
</dbReference>
<evidence type="ECO:0000256" key="2">
    <source>
        <dbReference type="ARBA" id="ARBA00022490"/>
    </source>
</evidence>
<accession>A0AAV7KCR8</accession>
<dbReference type="Pfam" id="PF00400">
    <property type="entry name" value="WD40"/>
    <property type="match status" value="1"/>
</dbReference>
<dbReference type="Pfam" id="PF00076">
    <property type="entry name" value="RRM_1"/>
    <property type="match status" value="1"/>
</dbReference>
<dbReference type="Gene3D" id="2.130.10.10">
    <property type="entry name" value="YVTN repeat-like/Quinoprotein amine dehydrogenase"/>
    <property type="match status" value="1"/>
</dbReference>
<dbReference type="CDD" id="cd12278">
    <property type="entry name" value="RRM_eIF3B"/>
    <property type="match status" value="1"/>
</dbReference>
<dbReference type="SMART" id="SM00360">
    <property type="entry name" value="RRM"/>
    <property type="match status" value="1"/>
</dbReference>
<evidence type="ECO:0000313" key="9">
    <source>
        <dbReference type="EMBL" id="KAI6659042.1"/>
    </source>
</evidence>
<feature type="domain" description="RRM" evidence="8">
    <location>
        <begin position="84"/>
        <end position="170"/>
    </location>
</feature>
<organism evidence="9 10">
    <name type="scientific">Oopsacas minuta</name>
    <dbReference type="NCBI Taxonomy" id="111878"/>
    <lineage>
        <taxon>Eukaryota</taxon>
        <taxon>Metazoa</taxon>
        <taxon>Porifera</taxon>
        <taxon>Hexactinellida</taxon>
        <taxon>Hexasterophora</taxon>
        <taxon>Lyssacinosida</taxon>
        <taxon>Leucopsacidae</taxon>
        <taxon>Oopsacas</taxon>
    </lineage>
</organism>
<dbReference type="PROSITE" id="PS50102">
    <property type="entry name" value="RRM"/>
    <property type="match status" value="1"/>
</dbReference>
<keyword evidence="6" id="KW-0648">Protein biosynthesis</keyword>
<dbReference type="InterPro" id="IPR012677">
    <property type="entry name" value="Nucleotide-bd_a/b_plait_sf"/>
</dbReference>
<keyword evidence="2" id="KW-0963">Cytoplasm</keyword>
<keyword evidence="3 9" id="KW-0396">Initiation factor</keyword>
<protein>
    <submittedName>
        <fullName evidence="9">Eukaryotic translation initiation factor 3 subunit B</fullName>
    </submittedName>
</protein>
<dbReference type="SUPFAM" id="SSF54928">
    <property type="entry name" value="RNA-binding domain, RBD"/>
    <property type="match status" value="1"/>
</dbReference>
<comment type="caution">
    <text evidence="9">The sequence shown here is derived from an EMBL/GenBank/DDBJ whole genome shotgun (WGS) entry which is preliminary data.</text>
</comment>
<dbReference type="GO" id="GO:0003723">
    <property type="term" value="F:RNA binding"/>
    <property type="evidence" value="ECO:0007669"/>
    <property type="project" value="UniProtKB-UniRule"/>
</dbReference>
<dbReference type="InterPro" id="IPR015943">
    <property type="entry name" value="WD40/YVTN_repeat-like_dom_sf"/>
</dbReference>
<name>A0AAV7KCR8_9METZ</name>
<dbReference type="InterPro" id="IPR011400">
    <property type="entry name" value="EIF3B"/>
</dbReference>
<dbReference type="Pfam" id="PF08662">
    <property type="entry name" value="eIF2A"/>
    <property type="match status" value="1"/>
</dbReference>
<comment type="subcellular location">
    <subcellularLocation>
        <location evidence="1">Cytoplasm</location>
    </subcellularLocation>
</comment>
<dbReference type="InterPro" id="IPR013979">
    <property type="entry name" value="TIF_beta_prop-like"/>
</dbReference>
<evidence type="ECO:0000256" key="1">
    <source>
        <dbReference type="ARBA" id="ARBA00004496"/>
    </source>
</evidence>
<keyword evidence="10" id="KW-1185">Reference proteome</keyword>
<dbReference type="InterPro" id="IPR000504">
    <property type="entry name" value="RRM_dom"/>
</dbReference>
<dbReference type="SUPFAM" id="SSF69322">
    <property type="entry name" value="Tricorn protease domain 2"/>
    <property type="match status" value="1"/>
</dbReference>
<evidence type="ECO:0000256" key="3">
    <source>
        <dbReference type="ARBA" id="ARBA00022540"/>
    </source>
</evidence>
<dbReference type="GO" id="GO:0031369">
    <property type="term" value="F:translation initiation factor binding"/>
    <property type="evidence" value="ECO:0007669"/>
    <property type="project" value="InterPro"/>
</dbReference>
<evidence type="ECO:0000256" key="4">
    <source>
        <dbReference type="ARBA" id="ARBA00022574"/>
    </source>
</evidence>
<evidence type="ECO:0000256" key="7">
    <source>
        <dbReference type="PROSITE-ProRule" id="PRU00176"/>
    </source>
</evidence>
<evidence type="ECO:0000259" key="8">
    <source>
        <dbReference type="PROSITE" id="PS50102"/>
    </source>
</evidence>
<dbReference type="InterPro" id="IPR035979">
    <property type="entry name" value="RBD_domain_sf"/>
</dbReference>